<protein>
    <submittedName>
        <fullName evidence="1">Uncharacterized protein</fullName>
    </submittedName>
</protein>
<feature type="non-terminal residue" evidence="1">
    <location>
        <position position="1"/>
    </location>
</feature>
<feature type="non-terminal residue" evidence="1">
    <location>
        <position position="33"/>
    </location>
</feature>
<sequence length="33" mass="3734">RPGHWEEKLRACLVCFPTSPGPAQRLKSVLQQT</sequence>
<evidence type="ECO:0000313" key="2">
    <source>
        <dbReference type="Proteomes" id="UP001610411"/>
    </source>
</evidence>
<comment type="caution">
    <text evidence="1">The sequence shown here is derived from an EMBL/GenBank/DDBJ whole genome shotgun (WGS) entry which is preliminary data.</text>
</comment>
<dbReference type="AlphaFoldDB" id="A0ABD2D606"/>
<dbReference type="Proteomes" id="UP001610411">
    <property type="component" value="Unassembled WGS sequence"/>
</dbReference>
<keyword evidence="2" id="KW-1185">Reference proteome</keyword>
<accession>A0ABD2D606</accession>
<gene>
    <name evidence="1" type="ORF">WCI35_032080</name>
</gene>
<name>A0ABD2D606_DAUMA</name>
<proteinExistence type="predicted"/>
<evidence type="ECO:0000313" key="1">
    <source>
        <dbReference type="EMBL" id="KAL2761915.1"/>
    </source>
</evidence>
<organism evidence="1 2">
    <name type="scientific">Daubentonia madagascariensis</name>
    <name type="common">Aye-aye</name>
    <name type="synonym">Sciurus madagascariensis</name>
    <dbReference type="NCBI Taxonomy" id="31869"/>
    <lineage>
        <taxon>Eukaryota</taxon>
        <taxon>Metazoa</taxon>
        <taxon>Chordata</taxon>
        <taxon>Craniata</taxon>
        <taxon>Vertebrata</taxon>
        <taxon>Euteleostomi</taxon>
        <taxon>Mammalia</taxon>
        <taxon>Eutheria</taxon>
        <taxon>Euarchontoglires</taxon>
        <taxon>Primates</taxon>
        <taxon>Strepsirrhini</taxon>
        <taxon>Chiromyiformes</taxon>
        <taxon>Daubentoniidae</taxon>
        <taxon>Daubentonia</taxon>
    </lineage>
</organism>
<reference evidence="1 2" key="1">
    <citation type="journal article" date="2024" name="G3 (Bethesda)">
        <title>A hybrid genome assembly of the endangered aye-aye (Daubentonia madagascariensis).</title>
        <authorList>
            <person name="Versoza C.J."/>
            <person name="Pfeifer S.P."/>
        </authorList>
    </citation>
    <scope>NUCLEOTIDE SEQUENCE [LARGE SCALE GENOMIC DNA]</scope>
    <source>
        <strain evidence="1">6821</strain>
    </source>
</reference>
<dbReference type="EMBL" id="JBFSEQ010000014">
    <property type="protein sequence ID" value="KAL2761915.1"/>
    <property type="molecule type" value="Genomic_DNA"/>
</dbReference>